<dbReference type="EMBL" id="JAGTUU010000003">
    <property type="protein sequence ID" value="MBS0124412.1"/>
    <property type="molecule type" value="Genomic_DNA"/>
</dbReference>
<keyword evidence="2" id="KW-1185">Reference proteome</keyword>
<evidence type="ECO:0000313" key="2">
    <source>
        <dbReference type="Proteomes" id="UP000681356"/>
    </source>
</evidence>
<proteinExistence type="predicted"/>
<gene>
    <name evidence="1" type="ORF">KB874_09710</name>
</gene>
<name>A0A8J8B7H0_9RHOB</name>
<dbReference type="AlphaFoldDB" id="A0A8J8B7H0"/>
<evidence type="ECO:0000313" key="1">
    <source>
        <dbReference type="EMBL" id="MBS0124412.1"/>
    </source>
</evidence>
<reference evidence="1" key="1">
    <citation type="submission" date="2021-04" db="EMBL/GenBank/DDBJ databases">
        <authorList>
            <person name="Yoon J."/>
        </authorList>
    </citation>
    <scope>NUCLEOTIDE SEQUENCE</scope>
    <source>
        <strain evidence="1">KMU-90</strain>
    </source>
</reference>
<dbReference type="RefSeq" id="WP_212536356.1">
    <property type="nucleotide sequence ID" value="NZ_JAGTUU010000003.1"/>
</dbReference>
<accession>A0A8J8B7H0</accession>
<organism evidence="1 2">
    <name type="scientific">Thetidibacter halocola</name>
    <dbReference type="NCBI Taxonomy" id="2827239"/>
    <lineage>
        <taxon>Bacteria</taxon>
        <taxon>Pseudomonadati</taxon>
        <taxon>Pseudomonadota</taxon>
        <taxon>Alphaproteobacteria</taxon>
        <taxon>Rhodobacterales</taxon>
        <taxon>Roseobacteraceae</taxon>
        <taxon>Thetidibacter</taxon>
    </lineage>
</organism>
<comment type="caution">
    <text evidence="1">The sequence shown here is derived from an EMBL/GenBank/DDBJ whole genome shotgun (WGS) entry which is preliminary data.</text>
</comment>
<dbReference type="Proteomes" id="UP000681356">
    <property type="component" value="Unassembled WGS sequence"/>
</dbReference>
<sequence>MAICKDRRLVHFRLCGVLHTIESERALIRYTQDPAFDPTYTFLTDARGLTEINSGFLEIIGAAHRLRHVLALFDRPVNSVLICPSDLSFGMARIMQQVIEPLTHFTFHIARTETQALKAAGIHDTTLADLEHEAGFTPI</sequence>
<protein>
    <submittedName>
        <fullName evidence="1">Uncharacterized protein</fullName>
    </submittedName>
</protein>